<evidence type="ECO:0000313" key="2">
    <source>
        <dbReference type="Proteomes" id="UP000324222"/>
    </source>
</evidence>
<organism evidence="1 2">
    <name type="scientific">Portunus trituberculatus</name>
    <name type="common">Swimming crab</name>
    <name type="synonym">Neptunus trituberculatus</name>
    <dbReference type="NCBI Taxonomy" id="210409"/>
    <lineage>
        <taxon>Eukaryota</taxon>
        <taxon>Metazoa</taxon>
        <taxon>Ecdysozoa</taxon>
        <taxon>Arthropoda</taxon>
        <taxon>Crustacea</taxon>
        <taxon>Multicrustacea</taxon>
        <taxon>Malacostraca</taxon>
        <taxon>Eumalacostraca</taxon>
        <taxon>Eucarida</taxon>
        <taxon>Decapoda</taxon>
        <taxon>Pleocyemata</taxon>
        <taxon>Brachyura</taxon>
        <taxon>Eubrachyura</taxon>
        <taxon>Portunoidea</taxon>
        <taxon>Portunidae</taxon>
        <taxon>Portuninae</taxon>
        <taxon>Portunus</taxon>
    </lineage>
</organism>
<accession>A0A5B7F8V2</accession>
<name>A0A5B7F8V2_PORTR</name>
<gene>
    <name evidence="1" type="ORF">E2C01_035249</name>
</gene>
<evidence type="ECO:0000313" key="1">
    <source>
        <dbReference type="EMBL" id="MPC41649.1"/>
    </source>
</evidence>
<proteinExistence type="predicted"/>
<dbReference type="Proteomes" id="UP000324222">
    <property type="component" value="Unassembled WGS sequence"/>
</dbReference>
<comment type="caution">
    <text evidence="1">The sequence shown here is derived from an EMBL/GenBank/DDBJ whole genome shotgun (WGS) entry which is preliminary data.</text>
</comment>
<reference evidence="1 2" key="1">
    <citation type="submission" date="2019-05" db="EMBL/GenBank/DDBJ databases">
        <title>Another draft genome of Portunus trituberculatus and its Hox gene families provides insights of decapod evolution.</title>
        <authorList>
            <person name="Jeong J.-H."/>
            <person name="Song I."/>
            <person name="Kim S."/>
            <person name="Choi T."/>
            <person name="Kim D."/>
            <person name="Ryu S."/>
            <person name="Kim W."/>
        </authorList>
    </citation>
    <scope>NUCLEOTIDE SEQUENCE [LARGE SCALE GENOMIC DNA]</scope>
    <source>
        <tissue evidence="1">Muscle</tissue>
    </source>
</reference>
<dbReference type="EMBL" id="VSRR010005138">
    <property type="protein sequence ID" value="MPC41649.1"/>
    <property type="molecule type" value="Genomic_DNA"/>
</dbReference>
<keyword evidence="2" id="KW-1185">Reference proteome</keyword>
<protein>
    <submittedName>
        <fullName evidence="1">Uncharacterized protein</fullName>
    </submittedName>
</protein>
<dbReference type="AlphaFoldDB" id="A0A5B7F8V2"/>
<sequence length="63" mass="6850">MDLHVLGNITLCFETLPTIITLELPQASMSKGVSIEIRNGSKSSTTFITLIIPNTIVCQGCVW</sequence>